<evidence type="ECO:0000256" key="2">
    <source>
        <dbReference type="SAM" id="Phobius"/>
    </source>
</evidence>
<keyword evidence="2" id="KW-1133">Transmembrane helix</keyword>
<evidence type="ECO:0000313" key="3">
    <source>
        <dbReference type="EMBL" id="RDI98182.1"/>
    </source>
</evidence>
<evidence type="ECO:0000256" key="1">
    <source>
        <dbReference type="SAM" id="MobiDB-lite"/>
    </source>
</evidence>
<dbReference type="Gene3D" id="1.20.58.2200">
    <property type="match status" value="1"/>
</dbReference>
<keyword evidence="2" id="KW-0472">Membrane</keyword>
<feature type="transmembrane region" description="Helical" evidence="2">
    <location>
        <begin position="35"/>
        <end position="53"/>
    </location>
</feature>
<dbReference type="InterPro" id="IPR038440">
    <property type="entry name" value="FimV_C_sf"/>
</dbReference>
<feature type="region of interest" description="Disordered" evidence="1">
    <location>
        <begin position="63"/>
        <end position="90"/>
    </location>
</feature>
<dbReference type="InterPro" id="IPR020011">
    <property type="entry name" value="FimV_C"/>
</dbReference>
<feature type="non-terminal residue" evidence="3">
    <location>
        <position position="1"/>
    </location>
</feature>
<sequence>TAPAVAKAEPVKPAVKPVAKPVTPLGEEDPWYMQTWAWASGAGVAVLGLLFALRSRSRKPVVAPPSSSGSLADHFGTVPPIGNTGADPDQDELLDQLAEHPDDIGLHLELVSLYYSRRDVDHFEAAAEAMYAHISDPQQSEWQDVLHMGEDLVPEHPLFAHGASPVHLGEAAAAADHFDLGSFAATRDDDELPPIPPTPVRHPKVSEYHFDFDLTPHPAPTHASAPAAAAAQAATVESDVEEEFENHGSSTWQFAEPVEEPASQDMHHELGQFSDDPVDTKLDLARAYLDMGDPDGAQAMLDEVMHEGTQMQKDVAKRLLESIR</sequence>
<protein>
    <submittedName>
        <fullName evidence="3">Fimbrial protein FimV</fullName>
    </submittedName>
</protein>
<keyword evidence="2" id="KW-0812">Transmembrane</keyword>
<comment type="caution">
    <text evidence="3">The sequence shown here is derived from an EMBL/GenBank/DDBJ whole genome shotgun (WGS) entry which is preliminary data.</text>
</comment>
<dbReference type="EMBL" id="QQSY01000003">
    <property type="protein sequence ID" value="RDI98182.1"/>
    <property type="molecule type" value="Genomic_DNA"/>
</dbReference>
<dbReference type="NCBIfam" id="TIGR03504">
    <property type="entry name" value="FimV_Cterm"/>
    <property type="match status" value="1"/>
</dbReference>
<dbReference type="AlphaFoldDB" id="A0A370K6B7"/>
<organism evidence="3 4">
    <name type="scientific">Dyella solisilvae</name>
    <dbReference type="NCBI Taxonomy" id="1920168"/>
    <lineage>
        <taxon>Bacteria</taxon>
        <taxon>Pseudomonadati</taxon>
        <taxon>Pseudomonadota</taxon>
        <taxon>Gammaproteobacteria</taxon>
        <taxon>Lysobacterales</taxon>
        <taxon>Rhodanobacteraceae</taxon>
        <taxon>Dyella</taxon>
    </lineage>
</organism>
<name>A0A370K6B7_9GAMM</name>
<reference evidence="3 4" key="1">
    <citation type="submission" date="2018-07" db="EMBL/GenBank/DDBJ databases">
        <title>Dyella solisilvae sp. nov., isolated from the pine and broad-leaved mixed forest soil.</title>
        <authorList>
            <person name="Gao Z."/>
            <person name="Qiu L."/>
        </authorList>
    </citation>
    <scope>NUCLEOTIDE SEQUENCE [LARGE SCALE GENOMIC DNA]</scope>
    <source>
        <strain evidence="3 4">DHG54</strain>
    </source>
</reference>
<accession>A0A370K6B7</accession>
<evidence type="ECO:0000313" key="4">
    <source>
        <dbReference type="Proteomes" id="UP000254711"/>
    </source>
</evidence>
<dbReference type="RefSeq" id="WP_325050434.1">
    <property type="nucleotide sequence ID" value="NZ_QQSY01000003.1"/>
</dbReference>
<keyword evidence="4" id="KW-1185">Reference proteome</keyword>
<dbReference type="Proteomes" id="UP000254711">
    <property type="component" value="Unassembled WGS sequence"/>
</dbReference>
<proteinExistence type="predicted"/>
<gene>
    <name evidence="3" type="ORF">DVT68_13985</name>
</gene>